<gene>
    <name evidence="1" type="ORF">METZ01_LOCUS50284</name>
</gene>
<organism evidence="1">
    <name type="scientific">marine metagenome</name>
    <dbReference type="NCBI Taxonomy" id="408172"/>
    <lineage>
        <taxon>unclassified sequences</taxon>
        <taxon>metagenomes</taxon>
        <taxon>ecological metagenomes</taxon>
    </lineage>
</organism>
<evidence type="ECO:0000313" key="1">
    <source>
        <dbReference type="EMBL" id="SUZ97430.1"/>
    </source>
</evidence>
<protein>
    <submittedName>
        <fullName evidence="1">Uncharacterized protein</fullName>
    </submittedName>
</protein>
<dbReference type="AlphaFoldDB" id="A0A381S045"/>
<name>A0A381S045_9ZZZZ</name>
<dbReference type="EMBL" id="UINC01002509">
    <property type="protein sequence ID" value="SUZ97430.1"/>
    <property type="molecule type" value="Genomic_DNA"/>
</dbReference>
<sequence length="65" mass="7501">METTRDRLKHFRQTLTLGKWRGVRMYVHNDVEFEHFSLIATNISSGQLHYYKLGTRGFTPASGSG</sequence>
<reference evidence="1" key="1">
    <citation type="submission" date="2018-05" db="EMBL/GenBank/DDBJ databases">
        <authorList>
            <person name="Lanie J.A."/>
            <person name="Ng W.-L."/>
            <person name="Kazmierczak K.M."/>
            <person name="Andrzejewski T.M."/>
            <person name="Davidsen T.M."/>
            <person name="Wayne K.J."/>
            <person name="Tettelin H."/>
            <person name="Glass J.I."/>
            <person name="Rusch D."/>
            <person name="Podicherti R."/>
            <person name="Tsui H.-C.T."/>
            <person name="Winkler M.E."/>
        </authorList>
    </citation>
    <scope>NUCLEOTIDE SEQUENCE</scope>
</reference>
<accession>A0A381S045</accession>
<proteinExistence type="predicted"/>